<evidence type="ECO:0000313" key="8">
    <source>
        <dbReference type="EMBL" id="KAK7060094.1"/>
    </source>
</evidence>
<feature type="domain" description="Virilizer N-terminal" evidence="7">
    <location>
        <begin position="2"/>
        <end position="256"/>
    </location>
</feature>
<name>A0AAN8WIN9_HALRR</name>
<evidence type="ECO:0000256" key="1">
    <source>
        <dbReference type="ARBA" id="ARBA00004123"/>
    </source>
</evidence>
<comment type="subcellular location">
    <subcellularLocation>
        <location evidence="1">Nucleus</location>
    </subcellularLocation>
</comment>
<evidence type="ECO:0000256" key="4">
    <source>
        <dbReference type="ARBA" id="ARBA00023187"/>
    </source>
</evidence>
<feature type="compositionally biased region" description="Basic and acidic residues" evidence="6">
    <location>
        <begin position="176"/>
        <end position="351"/>
    </location>
</feature>
<proteinExistence type="inferred from homology"/>
<evidence type="ECO:0000256" key="5">
    <source>
        <dbReference type="ARBA" id="ARBA00023242"/>
    </source>
</evidence>
<evidence type="ECO:0000256" key="3">
    <source>
        <dbReference type="ARBA" id="ARBA00022664"/>
    </source>
</evidence>
<dbReference type="GO" id="GO:0036396">
    <property type="term" value="C:RNA N6-methyladenosine methyltransferase complex"/>
    <property type="evidence" value="ECO:0007669"/>
    <property type="project" value="TreeGrafter"/>
</dbReference>
<dbReference type="PANTHER" id="PTHR23185">
    <property type="entry name" value="PROTEIN VIRILIZER HOMOLOG"/>
    <property type="match status" value="1"/>
</dbReference>
<dbReference type="PANTHER" id="PTHR23185:SF0">
    <property type="entry name" value="PROTEIN VIRILIZER HOMOLOG"/>
    <property type="match status" value="1"/>
</dbReference>
<feature type="compositionally biased region" description="Basic and acidic residues" evidence="6">
    <location>
        <begin position="413"/>
        <end position="463"/>
    </location>
</feature>
<comment type="caution">
    <text evidence="8">The sequence shown here is derived from an EMBL/GenBank/DDBJ whole genome shotgun (WGS) entry which is preliminary data.</text>
</comment>
<evidence type="ECO:0000259" key="7">
    <source>
        <dbReference type="Pfam" id="PF15912"/>
    </source>
</evidence>
<dbReference type="InterPro" id="IPR026736">
    <property type="entry name" value="Virilizer"/>
</dbReference>
<dbReference type="Pfam" id="PF15912">
    <property type="entry name" value="VIR_N"/>
    <property type="match status" value="1"/>
</dbReference>
<organism evidence="8 9">
    <name type="scientific">Halocaridina rubra</name>
    <name type="common">Hawaiian red shrimp</name>
    <dbReference type="NCBI Taxonomy" id="373956"/>
    <lineage>
        <taxon>Eukaryota</taxon>
        <taxon>Metazoa</taxon>
        <taxon>Ecdysozoa</taxon>
        <taxon>Arthropoda</taxon>
        <taxon>Crustacea</taxon>
        <taxon>Multicrustacea</taxon>
        <taxon>Malacostraca</taxon>
        <taxon>Eumalacostraca</taxon>
        <taxon>Eucarida</taxon>
        <taxon>Decapoda</taxon>
        <taxon>Pleocyemata</taxon>
        <taxon>Caridea</taxon>
        <taxon>Atyoidea</taxon>
        <taxon>Atyidae</taxon>
        <taxon>Halocaridina</taxon>
    </lineage>
</organism>
<gene>
    <name evidence="8" type="ORF">SK128_024220</name>
</gene>
<dbReference type="Proteomes" id="UP001381693">
    <property type="component" value="Unassembled WGS sequence"/>
</dbReference>
<accession>A0AAN8WIN9</accession>
<dbReference type="EMBL" id="JAXCGZ010021079">
    <property type="protein sequence ID" value="KAK7060094.1"/>
    <property type="molecule type" value="Genomic_DNA"/>
</dbReference>
<feature type="compositionally biased region" description="Basic and acidic residues" evidence="6">
    <location>
        <begin position="362"/>
        <end position="379"/>
    </location>
</feature>
<dbReference type="GO" id="GO:0005634">
    <property type="term" value="C:nucleus"/>
    <property type="evidence" value="ECO:0007669"/>
    <property type="project" value="UniProtKB-SubCell"/>
</dbReference>
<dbReference type="GO" id="GO:0006397">
    <property type="term" value="P:mRNA processing"/>
    <property type="evidence" value="ECO:0007669"/>
    <property type="project" value="UniProtKB-KW"/>
</dbReference>
<keyword evidence="9" id="KW-1185">Reference proteome</keyword>
<evidence type="ECO:0000256" key="6">
    <source>
        <dbReference type="SAM" id="MobiDB-lite"/>
    </source>
</evidence>
<dbReference type="GO" id="GO:0003723">
    <property type="term" value="F:RNA binding"/>
    <property type="evidence" value="ECO:0007669"/>
    <property type="project" value="TreeGrafter"/>
</dbReference>
<dbReference type="InterPro" id="IPR031801">
    <property type="entry name" value="VIR_N"/>
</dbReference>
<dbReference type="AlphaFoldDB" id="A0AAN8WIN9"/>
<keyword evidence="4" id="KW-0508">mRNA splicing</keyword>
<protein>
    <recommendedName>
        <fullName evidence="7">Virilizer N-terminal domain-containing protein</fullName>
    </recommendedName>
</protein>
<keyword evidence="3" id="KW-0507">mRNA processing</keyword>
<comment type="similarity">
    <text evidence="2">Belongs to the vir family.</text>
</comment>
<dbReference type="GO" id="GO:0008380">
    <property type="term" value="P:RNA splicing"/>
    <property type="evidence" value="ECO:0007669"/>
    <property type="project" value="UniProtKB-KW"/>
</dbReference>
<keyword evidence="5" id="KW-0539">Nucleus</keyword>
<evidence type="ECO:0000256" key="2">
    <source>
        <dbReference type="ARBA" id="ARBA00008371"/>
    </source>
</evidence>
<feature type="non-terminal residue" evidence="8">
    <location>
        <position position="691"/>
    </location>
</feature>
<reference evidence="8 9" key="1">
    <citation type="submission" date="2023-11" db="EMBL/GenBank/DDBJ databases">
        <title>Halocaridina rubra genome assembly.</title>
        <authorList>
            <person name="Smith C."/>
        </authorList>
    </citation>
    <scope>NUCLEOTIDE SEQUENCE [LARGE SCALE GENOMIC DNA]</scope>
    <source>
        <strain evidence="8">EP-1</strain>
        <tissue evidence="8">Whole</tissue>
    </source>
</reference>
<sequence>MSSELLFFDTFSHEVSDKVQLDLVQFPRPVQVTEIRAIPLGARVQADFPGGVRLGATNPSQFEIEFFVNDLSKRGAGTFESVGALQYNQHGNIQMDFEKKVPTDGLLLRGNYNTITLAVYGFLTKVQREPSPPKSTKRPEVVVPHPPPEKVNTHERIRDWLEDTQECPPRSPMDYEEPKQWTDEHAEFNRDHERERERDREREQRTNRGENRERDRGDRDNRERERRRSGERSRSRERSWERSERSSSRRELRRESAREGEHERGERDREREFERERERERDFERERERDFDREKERDFDRERDREKERNRDKEKERERDRDRERFRDRDRDRERRHSRESRERVEEERLTSQDSSAARGRRSIEEWDERRSERSDKSARRPRTPLDVQPLTGSPFHGDSFSEDVSHSGPQHEFQERETREEPPHSSTPREFREREAREISRERTPREVHEKEKEEKELELRETQSVLPPLPTEDMEAISDDEDLPDLPLETTEVDDDYPPEECMDMGLDDTQQEEGVDEEAFGYEAIMSDEEELPEYQYEEEWLVEEWEDWLKPFSPSHFQMTELCYLLSPTLTDFQIDFQHWKTRFEVEGQELDDAPPQAGKLEGILSEISFPLLTPEENLLDAETGDAREEAGEKWVQSVEHICQILPKALPYVMAKNGDDVAYTLCNWIDVGLDFEKALAQQQPVYK</sequence>
<feature type="region of interest" description="Disordered" evidence="6">
    <location>
        <begin position="127"/>
        <end position="473"/>
    </location>
</feature>
<evidence type="ECO:0000313" key="9">
    <source>
        <dbReference type="Proteomes" id="UP001381693"/>
    </source>
</evidence>
<feature type="compositionally biased region" description="Basic and acidic residues" evidence="6">
    <location>
        <begin position="147"/>
        <end position="161"/>
    </location>
</feature>